<organism evidence="2 3">
    <name type="scientific">Phytoactinopolyspora halophila</name>
    <dbReference type="NCBI Taxonomy" id="1981511"/>
    <lineage>
        <taxon>Bacteria</taxon>
        <taxon>Bacillati</taxon>
        <taxon>Actinomycetota</taxon>
        <taxon>Actinomycetes</taxon>
        <taxon>Jiangellales</taxon>
        <taxon>Jiangellaceae</taxon>
        <taxon>Phytoactinopolyspora</taxon>
    </lineage>
</organism>
<accession>A0A329QXL0</accession>
<evidence type="ECO:0000313" key="2">
    <source>
        <dbReference type="EMBL" id="RAW16449.1"/>
    </source>
</evidence>
<dbReference type="InterPro" id="IPR018959">
    <property type="entry name" value="DUF1989"/>
</dbReference>
<keyword evidence="3" id="KW-1185">Reference proteome</keyword>
<dbReference type="Proteomes" id="UP000250462">
    <property type="component" value="Unassembled WGS sequence"/>
</dbReference>
<evidence type="ECO:0000259" key="1">
    <source>
        <dbReference type="Pfam" id="PF09347"/>
    </source>
</evidence>
<reference evidence="2 3" key="1">
    <citation type="submission" date="2018-06" db="EMBL/GenBank/DDBJ databases">
        <title>Phytoactinopolyspora halophila sp. nov., a novel halophilic actinomycete isolated from a saline soil in China.</title>
        <authorList>
            <person name="Tang S.-K."/>
        </authorList>
    </citation>
    <scope>NUCLEOTIDE SEQUENCE [LARGE SCALE GENOMIC DNA]</scope>
    <source>
        <strain evidence="2 3">YIM 96934</strain>
    </source>
</reference>
<proteinExistence type="predicted"/>
<keyword evidence="2" id="KW-0808">Transferase</keyword>
<protein>
    <submittedName>
        <fullName evidence="2">Urea carboxylase-related aminomethyltransferase</fullName>
    </submittedName>
</protein>
<keyword evidence="2" id="KW-0489">Methyltransferase</keyword>
<dbReference type="AlphaFoldDB" id="A0A329QXL0"/>
<gene>
    <name evidence="2" type="ORF">DPM12_07455</name>
</gene>
<dbReference type="OrthoDB" id="9772660at2"/>
<comment type="caution">
    <text evidence="2">The sequence shown here is derived from an EMBL/GenBank/DDBJ whole genome shotgun (WGS) entry which is preliminary data.</text>
</comment>
<sequence>MANNAPLHVPVPASTARAVHVQPGQHVRVTDTHGGQVGDVFVVVADNPGEHLSAAHTRLHVNRLFPRPGEQFVTTARRPILRLVEDTSPGYHDMLVPACDPARYRQLGAPEGHPSCAMNLRDALEAYDAHGSTGAGLPAGAGRDAVPAVPQPVNVFMRVPVADDGTISLLSAMSGPGDAITFEAELDCLVVVSACPQDLSDINQKQPTSLAIDVLDSR</sequence>
<dbReference type="GO" id="GO:0032259">
    <property type="term" value="P:methylation"/>
    <property type="evidence" value="ECO:0007669"/>
    <property type="project" value="UniProtKB-KW"/>
</dbReference>
<evidence type="ECO:0000313" key="3">
    <source>
        <dbReference type="Proteomes" id="UP000250462"/>
    </source>
</evidence>
<dbReference type="EMBL" id="QMIG01000004">
    <property type="protein sequence ID" value="RAW16449.1"/>
    <property type="molecule type" value="Genomic_DNA"/>
</dbReference>
<dbReference type="RefSeq" id="WP_112257659.1">
    <property type="nucleotide sequence ID" value="NZ_QMIG01000004.1"/>
</dbReference>
<dbReference type="PANTHER" id="PTHR31527:SF0">
    <property type="entry name" value="RE64534P"/>
    <property type="match status" value="1"/>
</dbReference>
<feature type="domain" description="DUF1989" evidence="1">
    <location>
        <begin position="11"/>
        <end position="189"/>
    </location>
</feature>
<dbReference type="Pfam" id="PF09347">
    <property type="entry name" value="DUF1989"/>
    <property type="match status" value="1"/>
</dbReference>
<name>A0A329QXL0_9ACTN</name>
<dbReference type="PANTHER" id="PTHR31527">
    <property type="entry name" value="RE64534P"/>
    <property type="match status" value="1"/>
</dbReference>
<dbReference type="GO" id="GO:0008168">
    <property type="term" value="F:methyltransferase activity"/>
    <property type="evidence" value="ECO:0007669"/>
    <property type="project" value="UniProtKB-KW"/>
</dbReference>